<dbReference type="AlphaFoldDB" id="A0AAU1IBI2"/>
<evidence type="ECO:0000259" key="1">
    <source>
        <dbReference type="Pfam" id="PF21368"/>
    </source>
</evidence>
<sequence length="152" mass="17353">MLKTLAGKHKSAVTKMARRYKASIDTPDGRRTWFQVTVRREKGEKPLVARFGGIPLKCQRTVVIIDRQPVMATTRRNELIHRLLAGQCEICAGHAGLQVYHVRKLADLNRPGRPERPSWVHLMAMRKRKTLVVCERCHQDIHAGRSTASVRN</sequence>
<dbReference type="Pfam" id="PF21368">
    <property type="entry name" value="AI2M-like_HNH"/>
    <property type="match status" value="1"/>
</dbReference>
<dbReference type="EMBL" id="CP108140">
    <property type="protein sequence ID" value="WTP91540.1"/>
    <property type="molecule type" value="Genomic_DNA"/>
</dbReference>
<name>A0AAU1IBI2_9ACTN</name>
<accession>A0AAU1IBI2</accession>
<feature type="domain" description="AI2M/AI1M-like HNH endonuclease" evidence="1">
    <location>
        <begin position="88"/>
        <end position="138"/>
    </location>
</feature>
<protein>
    <recommendedName>
        <fullName evidence="1">AI2M/AI1M-like HNH endonuclease domain-containing protein</fullName>
    </recommendedName>
</protein>
<reference evidence="2" key="1">
    <citation type="submission" date="2022-10" db="EMBL/GenBank/DDBJ databases">
        <title>The complete genomes of actinobacterial strains from the NBC collection.</title>
        <authorList>
            <person name="Joergensen T.S."/>
            <person name="Alvarez Arevalo M."/>
            <person name="Sterndorff E.B."/>
            <person name="Faurdal D."/>
            <person name="Vuksanovic O."/>
            <person name="Mourched A.-S."/>
            <person name="Charusanti P."/>
            <person name="Shaw S."/>
            <person name="Blin K."/>
            <person name="Weber T."/>
        </authorList>
    </citation>
    <scope>NUCLEOTIDE SEQUENCE</scope>
    <source>
        <strain evidence="2">NBC 00180</strain>
    </source>
</reference>
<organism evidence="2">
    <name type="scientific">Streptomyces sp. NBC_00180</name>
    <dbReference type="NCBI Taxonomy" id="2903632"/>
    <lineage>
        <taxon>Bacteria</taxon>
        <taxon>Bacillati</taxon>
        <taxon>Actinomycetota</taxon>
        <taxon>Actinomycetes</taxon>
        <taxon>Kitasatosporales</taxon>
        <taxon>Streptomycetaceae</taxon>
        <taxon>Streptomyces</taxon>
    </lineage>
</organism>
<gene>
    <name evidence="2" type="ORF">OG477_42565</name>
</gene>
<dbReference type="InterPro" id="IPR049030">
    <property type="entry name" value="AI2M-like_HNH"/>
</dbReference>
<evidence type="ECO:0000313" key="2">
    <source>
        <dbReference type="EMBL" id="WTP91540.1"/>
    </source>
</evidence>
<proteinExistence type="predicted"/>